<dbReference type="AlphaFoldDB" id="A0A371D8T3"/>
<dbReference type="STRING" id="139420.A0A371D8T3"/>
<protein>
    <recommendedName>
        <fullName evidence="4">BTB domain-containing protein</fullName>
    </recommendedName>
</protein>
<proteinExistence type="predicted"/>
<keyword evidence="3" id="KW-1185">Reference proteome</keyword>
<sequence length="376" mass="41077">MDDPEPSSSTVDRRPAKRARSETVSPPGGDIPASPSSELTISAPSEGFVRDQEFWFADGSLVLNVQGTAFRVYRDLLSKQSPVLHDLLSSLHLSPNGGCDGTPVAVLTDSPHDWRHLLPLLLPTSTIISRTTFKIQDDFTMLSAWLRLSHKYKIANVMTFAIAALKTVYSDDYDSWTDTDRSVCGTWARPGERKVIDRGKVATKRSRLLSQAIVAINFARLLNIPSILPAAFYHCACLGGAIVKGYAHDDGTTEYLSDEDVARCINGMQDLAFATADYVLPLVKHLPEHHGCQKGGACRPLWKNSVLDLLSSSNCRAVLGNLALRGVLETFPALSALCDICKRGAGGCMEARRKIVWQGLPKTFDIVDPVGVWPKS</sequence>
<evidence type="ECO:0000313" key="2">
    <source>
        <dbReference type="EMBL" id="RDX48922.1"/>
    </source>
</evidence>
<gene>
    <name evidence="2" type="ORF">OH76DRAFT_613403</name>
</gene>
<feature type="region of interest" description="Disordered" evidence="1">
    <location>
        <begin position="1"/>
        <end position="37"/>
    </location>
</feature>
<evidence type="ECO:0008006" key="4">
    <source>
        <dbReference type="Google" id="ProtNLM"/>
    </source>
</evidence>
<organism evidence="2 3">
    <name type="scientific">Lentinus brumalis</name>
    <dbReference type="NCBI Taxonomy" id="2498619"/>
    <lineage>
        <taxon>Eukaryota</taxon>
        <taxon>Fungi</taxon>
        <taxon>Dikarya</taxon>
        <taxon>Basidiomycota</taxon>
        <taxon>Agaricomycotina</taxon>
        <taxon>Agaricomycetes</taxon>
        <taxon>Polyporales</taxon>
        <taxon>Polyporaceae</taxon>
        <taxon>Lentinus</taxon>
    </lineage>
</organism>
<name>A0A371D8T3_9APHY</name>
<dbReference type="OrthoDB" id="3893071at2759"/>
<reference evidence="2 3" key="1">
    <citation type="journal article" date="2018" name="Biotechnol. Biofuels">
        <title>Integrative visual omics of the white-rot fungus Polyporus brumalis exposes the biotechnological potential of its oxidative enzymes for delignifying raw plant biomass.</title>
        <authorList>
            <person name="Miyauchi S."/>
            <person name="Rancon A."/>
            <person name="Drula E."/>
            <person name="Hage H."/>
            <person name="Chaduli D."/>
            <person name="Favel A."/>
            <person name="Grisel S."/>
            <person name="Henrissat B."/>
            <person name="Herpoel-Gimbert I."/>
            <person name="Ruiz-Duenas F.J."/>
            <person name="Chevret D."/>
            <person name="Hainaut M."/>
            <person name="Lin J."/>
            <person name="Wang M."/>
            <person name="Pangilinan J."/>
            <person name="Lipzen A."/>
            <person name="Lesage-Meessen L."/>
            <person name="Navarro D."/>
            <person name="Riley R."/>
            <person name="Grigoriev I.V."/>
            <person name="Zhou S."/>
            <person name="Raouche S."/>
            <person name="Rosso M.N."/>
        </authorList>
    </citation>
    <scope>NUCLEOTIDE SEQUENCE [LARGE SCALE GENOMIC DNA]</scope>
    <source>
        <strain evidence="2 3">BRFM 1820</strain>
    </source>
</reference>
<evidence type="ECO:0000256" key="1">
    <source>
        <dbReference type="SAM" id="MobiDB-lite"/>
    </source>
</evidence>
<dbReference type="Proteomes" id="UP000256964">
    <property type="component" value="Unassembled WGS sequence"/>
</dbReference>
<feature type="compositionally biased region" description="Polar residues" evidence="1">
    <location>
        <begin position="1"/>
        <end position="10"/>
    </location>
</feature>
<dbReference type="EMBL" id="KZ857408">
    <property type="protein sequence ID" value="RDX48922.1"/>
    <property type="molecule type" value="Genomic_DNA"/>
</dbReference>
<accession>A0A371D8T3</accession>
<evidence type="ECO:0000313" key="3">
    <source>
        <dbReference type="Proteomes" id="UP000256964"/>
    </source>
</evidence>